<dbReference type="PANTHER" id="PTHR13036:SF0">
    <property type="entry name" value="CHITOBIOSYLDIPHOSPHODOLICHOL BETA-MANNOSYLTRANSFERASE"/>
    <property type="match status" value="1"/>
</dbReference>
<dbReference type="Gene3D" id="3.40.50.2000">
    <property type="entry name" value="Glycogen Phosphorylase B"/>
    <property type="match status" value="2"/>
</dbReference>
<accession>A0A813RIA4</accession>
<evidence type="ECO:0000256" key="3">
    <source>
        <dbReference type="ARBA" id="ARBA00022676"/>
    </source>
</evidence>
<keyword evidence="7" id="KW-1133">Transmembrane helix</keyword>
<comment type="caution">
    <text evidence="9">The sequence shown here is derived from an EMBL/GenBank/DDBJ whole genome shotgun (WGS) entry which is preliminary data.</text>
</comment>
<evidence type="ECO:0000256" key="4">
    <source>
        <dbReference type="ARBA" id="ARBA00022679"/>
    </source>
</evidence>
<dbReference type="GO" id="GO:0005789">
    <property type="term" value="C:endoplasmic reticulum membrane"/>
    <property type="evidence" value="ECO:0007669"/>
    <property type="project" value="UniProtKB-SubCell"/>
</dbReference>
<evidence type="ECO:0000313" key="10">
    <source>
        <dbReference type="EMBL" id="CAF0830847.1"/>
    </source>
</evidence>
<proteinExistence type="predicted"/>
<keyword evidence="6" id="KW-0256">Endoplasmic reticulum</keyword>
<dbReference type="AlphaFoldDB" id="A0A813RIA4"/>
<dbReference type="InterPro" id="IPR026051">
    <property type="entry name" value="ALG1-like"/>
</dbReference>
<evidence type="ECO:0000313" key="11">
    <source>
        <dbReference type="EMBL" id="CAF3568048.1"/>
    </source>
</evidence>
<evidence type="ECO:0000256" key="8">
    <source>
        <dbReference type="ARBA" id="ARBA00023136"/>
    </source>
</evidence>
<keyword evidence="13" id="KW-1185">Reference proteome</keyword>
<evidence type="ECO:0000256" key="5">
    <source>
        <dbReference type="ARBA" id="ARBA00022692"/>
    </source>
</evidence>
<name>A0A813RIA4_9BILA</name>
<dbReference type="Pfam" id="PF13692">
    <property type="entry name" value="Glyco_trans_1_4"/>
    <property type="match status" value="1"/>
</dbReference>
<evidence type="ECO:0000313" key="13">
    <source>
        <dbReference type="Proteomes" id="UP000663829"/>
    </source>
</evidence>
<comment type="subcellular location">
    <subcellularLocation>
        <location evidence="1">Endoplasmic reticulum membrane</location>
        <topology evidence="1">Single-pass membrane protein</topology>
    </subcellularLocation>
</comment>
<dbReference type="SUPFAM" id="SSF53756">
    <property type="entry name" value="UDP-Glycosyltransferase/glycogen phosphorylase"/>
    <property type="match status" value="1"/>
</dbReference>
<dbReference type="Proteomes" id="UP000681722">
    <property type="component" value="Unassembled WGS sequence"/>
</dbReference>
<evidence type="ECO:0000256" key="7">
    <source>
        <dbReference type="ARBA" id="ARBA00022989"/>
    </source>
</evidence>
<dbReference type="Proteomes" id="UP000663829">
    <property type="component" value="Unassembled WGS sequence"/>
</dbReference>
<gene>
    <name evidence="9" type="ORF">GPM918_LOCUS2652</name>
    <name evidence="10" type="ORF">OVA965_LOCUS6135</name>
    <name evidence="11" type="ORF">SRO942_LOCUS2652</name>
    <name evidence="12" type="ORF">TMI583_LOCUS6134</name>
</gene>
<comment type="pathway">
    <text evidence="2">Protein modification; protein glycosylation.</text>
</comment>
<reference evidence="9" key="1">
    <citation type="submission" date="2021-02" db="EMBL/GenBank/DDBJ databases">
        <authorList>
            <person name="Nowell W R."/>
        </authorList>
    </citation>
    <scope>NUCLEOTIDE SEQUENCE</scope>
</reference>
<evidence type="ECO:0000313" key="9">
    <source>
        <dbReference type="EMBL" id="CAF0784449.1"/>
    </source>
</evidence>
<sequence>MFTFILAIVVVFGIILISKLRRRAISDRSCVYVVVLGDIGHSPRMCNHAIEFEKNQYSVHFIGYEESQPSLLIQENRNIHLANLKSFPSLQFAHFPPTVVYVLKIFWQFGTLGLKLCQLPKPDIICVQNPPSIPALITCFLVARLRGVRFYIDWHNYGYSMLALKHGMQHWIVQICQRYEFFMGRLADINTCVSQAFSSNLKLHLIKSSVLYDRPTSQFHIPSTDEKHAILMKMYQQYGFKQFEGRMNDCTRFTTSDKSFIKDRPAILVSSTSWSPDENFQVLFDALKQYDTSDINNLPSIVCIITGKGPLKDEFVEKLQQQSHRRVEYCFPWLDAADYPLLLGCADLGISLHQSSSGFDLPMKIVDMLAVGVPVCSIHYDCINELVKRDQNGLIFRDSNDLCERIQDLLSGFPDNCSKLNSLKANVISGGKVSNWTKEWSTVVKPLLSVTTSQQNENNLSSQ</sequence>
<keyword evidence="4" id="KW-0808">Transferase</keyword>
<dbReference type="EMBL" id="CAJOBA010001806">
    <property type="protein sequence ID" value="CAF3615399.1"/>
    <property type="molecule type" value="Genomic_DNA"/>
</dbReference>
<protein>
    <recommendedName>
        <fullName evidence="14">Chitobiosyldiphosphodolichol beta-mannosyltransferase</fullName>
    </recommendedName>
</protein>
<dbReference type="GO" id="GO:0000030">
    <property type="term" value="F:mannosyltransferase activity"/>
    <property type="evidence" value="ECO:0007669"/>
    <property type="project" value="InterPro"/>
</dbReference>
<evidence type="ECO:0000256" key="6">
    <source>
        <dbReference type="ARBA" id="ARBA00022824"/>
    </source>
</evidence>
<keyword evidence="8" id="KW-0472">Membrane</keyword>
<evidence type="ECO:0000313" key="12">
    <source>
        <dbReference type="EMBL" id="CAF3615399.1"/>
    </source>
</evidence>
<evidence type="ECO:0000256" key="2">
    <source>
        <dbReference type="ARBA" id="ARBA00004922"/>
    </source>
</evidence>
<keyword evidence="5" id="KW-0812">Transmembrane</keyword>
<dbReference type="PANTHER" id="PTHR13036">
    <property type="entry name" value="BETA1,4 MANNOSYLTRANSFERASE"/>
    <property type="match status" value="1"/>
</dbReference>
<evidence type="ECO:0000256" key="1">
    <source>
        <dbReference type="ARBA" id="ARBA00004389"/>
    </source>
</evidence>
<keyword evidence="3" id="KW-0328">Glycosyltransferase</keyword>
<dbReference type="Proteomes" id="UP000682733">
    <property type="component" value="Unassembled WGS sequence"/>
</dbReference>
<organism evidence="9 13">
    <name type="scientific">Didymodactylos carnosus</name>
    <dbReference type="NCBI Taxonomy" id="1234261"/>
    <lineage>
        <taxon>Eukaryota</taxon>
        <taxon>Metazoa</taxon>
        <taxon>Spiralia</taxon>
        <taxon>Gnathifera</taxon>
        <taxon>Rotifera</taxon>
        <taxon>Eurotatoria</taxon>
        <taxon>Bdelloidea</taxon>
        <taxon>Philodinida</taxon>
        <taxon>Philodinidae</taxon>
        <taxon>Didymodactylos</taxon>
    </lineage>
</organism>
<dbReference type="EMBL" id="CAJNOK010001805">
    <property type="protein sequence ID" value="CAF0830847.1"/>
    <property type="molecule type" value="Genomic_DNA"/>
</dbReference>
<dbReference type="OrthoDB" id="614844at2759"/>
<dbReference type="EMBL" id="CAJOBC010000300">
    <property type="protein sequence ID" value="CAF3568048.1"/>
    <property type="molecule type" value="Genomic_DNA"/>
</dbReference>
<evidence type="ECO:0008006" key="14">
    <source>
        <dbReference type="Google" id="ProtNLM"/>
    </source>
</evidence>
<dbReference type="Proteomes" id="UP000677228">
    <property type="component" value="Unassembled WGS sequence"/>
</dbReference>
<dbReference type="EMBL" id="CAJNOQ010000300">
    <property type="protein sequence ID" value="CAF0784449.1"/>
    <property type="molecule type" value="Genomic_DNA"/>
</dbReference>